<keyword evidence="1" id="KW-0805">Transcription regulation</keyword>
<dbReference type="Pfam" id="PF12833">
    <property type="entry name" value="HTH_18"/>
    <property type="match status" value="1"/>
</dbReference>
<dbReference type="SUPFAM" id="SSF46689">
    <property type="entry name" value="Homeodomain-like"/>
    <property type="match status" value="1"/>
</dbReference>
<keyword evidence="3" id="KW-0804">Transcription</keyword>
<dbReference type="AlphaFoldDB" id="A0A1G8SQF5"/>
<dbReference type="GO" id="GO:0003700">
    <property type="term" value="F:DNA-binding transcription factor activity"/>
    <property type="evidence" value="ECO:0007669"/>
    <property type="project" value="InterPro"/>
</dbReference>
<dbReference type="InterPro" id="IPR009057">
    <property type="entry name" value="Homeodomain-like_sf"/>
</dbReference>
<evidence type="ECO:0000313" key="5">
    <source>
        <dbReference type="EMBL" id="SDJ31451.1"/>
    </source>
</evidence>
<evidence type="ECO:0000313" key="6">
    <source>
        <dbReference type="Proteomes" id="UP000183263"/>
    </source>
</evidence>
<evidence type="ECO:0000256" key="1">
    <source>
        <dbReference type="ARBA" id="ARBA00023015"/>
    </source>
</evidence>
<dbReference type="SUPFAM" id="SSF51215">
    <property type="entry name" value="Regulatory protein AraC"/>
    <property type="match status" value="1"/>
</dbReference>
<keyword evidence="2 5" id="KW-0238">DNA-binding</keyword>
<evidence type="ECO:0000256" key="2">
    <source>
        <dbReference type="ARBA" id="ARBA00023125"/>
    </source>
</evidence>
<dbReference type="Gene3D" id="2.60.120.10">
    <property type="entry name" value="Jelly Rolls"/>
    <property type="match status" value="1"/>
</dbReference>
<dbReference type="GO" id="GO:0043565">
    <property type="term" value="F:sequence-specific DNA binding"/>
    <property type="evidence" value="ECO:0007669"/>
    <property type="project" value="InterPro"/>
</dbReference>
<keyword evidence="6" id="KW-1185">Reference proteome</keyword>
<proteinExistence type="predicted"/>
<sequence>MSRVAELLERAGAREFVGTQRLDFHLLLFVTEGSAEHVVDFTVHSLREGTVLWIRPGMTHAWGDLSAFDGYVLAFPDGMFDARVETLGQISCPYGPRHWTFDTALWERMSGQVRVLSELVADSVMDDELRRSVTRSALESVLLQLRSLADPAEPVAASTPVFLEFWDAVEAHFARRHSVAEYAKLLGYSTRTLARASAESVGKSPKQVIDDRILLEARRLLAHSELSIGRIGAALGFADQSNFGSWFTARAGVRPADFRRALRAAA</sequence>
<dbReference type="Gene3D" id="1.10.10.60">
    <property type="entry name" value="Homeodomain-like"/>
    <property type="match status" value="1"/>
</dbReference>
<dbReference type="PANTHER" id="PTHR46796:SF6">
    <property type="entry name" value="ARAC SUBFAMILY"/>
    <property type="match status" value="1"/>
</dbReference>
<dbReference type="InterPro" id="IPR003313">
    <property type="entry name" value="AraC-bd"/>
</dbReference>
<gene>
    <name evidence="5" type="ORF">SAMN05444695_12319</name>
</gene>
<name>A0A1G8SQF5_9NOCA</name>
<reference evidence="5 6" key="1">
    <citation type="submission" date="2016-10" db="EMBL/GenBank/DDBJ databases">
        <authorList>
            <person name="de Groot N.N."/>
        </authorList>
    </citation>
    <scope>NUCLEOTIDE SEQUENCE [LARGE SCALE GENOMIC DNA]</scope>
    <source>
        <strain evidence="5 6">DSM 44892</strain>
    </source>
</reference>
<dbReference type="SMART" id="SM00342">
    <property type="entry name" value="HTH_ARAC"/>
    <property type="match status" value="1"/>
</dbReference>
<dbReference type="PROSITE" id="PS01124">
    <property type="entry name" value="HTH_ARAC_FAMILY_2"/>
    <property type="match status" value="1"/>
</dbReference>
<dbReference type="InterPro" id="IPR018060">
    <property type="entry name" value="HTH_AraC"/>
</dbReference>
<dbReference type="EMBL" id="FNDN01000023">
    <property type="protein sequence ID" value="SDJ31451.1"/>
    <property type="molecule type" value="Genomic_DNA"/>
</dbReference>
<protein>
    <submittedName>
        <fullName evidence="5">AraC-type DNA-binding protein</fullName>
    </submittedName>
</protein>
<dbReference type="InterPro" id="IPR037923">
    <property type="entry name" value="HTH-like"/>
</dbReference>
<dbReference type="Proteomes" id="UP000183263">
    <property type="component" value="Unassembled WGS sequence"/>
</dbReference>
<dbReference type="InterPro" id="IPR050204">
    <property type="entry name" value="AraC_XylS_family_regulators"/>
</dbReference>
<feature type="domain" description="HTH araC/xylS-type" evidence="4">
    <location>
        <begin position="163"/>
        <end position="261"/>
    </location>
</feature>
<evidence type="ECO:0000259" key="4">
    <source>
        <dbReference type="PROSITE" id="PS01124"/>
    </source>
</evidence>
<dbReference type="PANTHER" id="PTHR46796">
    <property type="entry name" value="HTH-TYPE TRANSCRIPTIONAL ACTIVATOR RHAS-RELATED"/>
    <property type="match status" value="1"/>
</dbReference>
<dbReference type="InterPro" id="IPR014710">
    <property type="entry name" value="RmlC-like_jellyroll"/>
</dbReference>
<evidence type="ECO:0000256" key="3">
    <source>
        <dbReference type="ARBA" id="ARBA00023163"/>
    </source>
</evidence>
<accession>A0A1G8SQF5</accession>
<dbReference type="Pfam" id="PF02311">
    <property type="entry name" value="AraC_binding"/>
    <property type="match status" value="1"/>
</dbReference>
<organism evidence="5 6">
    <name type="scientific">Rhodococcus triatomae</name>
    <dbReference type="NCBI Taxonomy" id="300028"/>
    <lineage>
        <taxon>Bacteria</taxon>
        <taxon>Bacillati</taxon>
        <taxon>Actinomycetota</taxon>
        <taxon>Actinomycetes</taxon>
        <taxon>Mycobacteriales</taxon>
        <taxon>Nocardiaceae</taxon>
        <taxon>Rhodococcus</taxon>
    </lineage>
</organism>